<keyword evidence="2" id="KW-1185">Reference proteome</keyword>
<evidence type="ECO:0000313" key="1">
    <source>
        <dbReference type="EMBL" id="RNA05955.1"/>
    </source>
</evidence>
<dbReference type="Proteomes" id="UP000276133">
    <property type="component" value="Unassembled WGS sequence"/>
</dbReference>
<comment type="caution">
    <text evidence="1">The sequence shown here is derived from an EMBL/GenBank/DDBJ whole genome shotgun (WGS) entry which is preliminary data.</text>
</comment>
<evidence type="ECO:0000313" key="2">
    <source>
        <dbReference type="Proteomes" id="UP000276133"/>
    </source>
</evidence>
<reference evidence="1 2" key="1">
    <citation type="journal article" date="2018" name="Sci. Rep.">
        <title>Genomic signatures of local adaptation to the degree of environmental predictability in rotifers.</title>
        <authorList>
            <person name="Franch-Gras L."/>
            <person name="Hahn C."/>
            <person name="Garcia-Roger E.M."/>
            <person name="Carmona M.J."/>
            <person name="Serra M."/>
            <person name="Gomez A."/>
        </authorList>
    </citation>
    <scope>NUCLEOTIDE SEQUENCE [LARGE SCALE GENOMIC DNA]</scope>
    <source>
        <strain evidence="1">HYR1</strain>
    </source>
</reference>
<dbReference type="AlphaFoldDB" id="A0A3M7Q4S5"/>
<dbReference type="EMBL" id="REGN01007554">
    <property type="protein sequence ID" value="RNA05955.1"/>
    <property type="molecule type" value="Genomic_DNA"/>
</dbReference>
<accession>A0A3M7Q4S5</accession>
<sequence>MRSMSKLFQFLSSGFHKNFLGFYIFVPLSSKKFFGSDFIYKPLQILFVDRKYLKKQSSQMQDLFYILSSRTLLGSDTNKTLLVEKNLEKKKSNQKASQIQNLFDLY</sequence>
<organism evidence="1 2">
    <name type="scientific">Brachionus plicatilis</name>
    <name type="common">Marine rotifer</name>
    <name type="synonym">Brachionus muelleri</name>
    <dbReference type="NCBI Taxonomy" id="10195"/>
    <lineage>
        <taxon>Eukaryota</taxon>
        <taxon>Metazoa</taxon>
        <taxon>Spiralia</taxon>
        <taxon>Gnathifera</taxon>
        <taxon>Rotifera</taxon>
        <taxon>Eurotatoria</taxon>
        <taxon>Monogononta</taxon>
        <taxon>Pseudotrocha</taxon>
        <taxon>Ploima</taxon>
        <taxon>Brachionidae</taxon>
        <taxon>Brachionus</taxon>
    </lineage>
</organism>
<proteinExistence type="predicted"/>
<protein>
    <submittedName>
        <fullName evidence="1">Uncharacterized protein</fullName>
    </submittedName>
</protein>
<name>A0A3M7Q4S5_BRAPC</name>
<gene>
    <name evidence="1" type="ORF">BpHYR1_032707</name>
</gene>